<organism evidence="1">
    <name type="scientific">marine sediment metagenome</name>
    <dbReference type="NCBI Taxonomy" id="412755"/>
    <lineage>
        <taxon>unclassified sequences</taxon>
        <taxon>metagenomes</taxon>
        <taxon>ecological metagenomes</taxon>
    </lineage>
</organism>
<protein>
    <recommendedName>
        <fullName evidence="2">GyrI-like small molecule binding domain-containing protein</fullName>
    </recommendedName>
</protein>
<dbReference type="Gene3D" id="3.20.80.10">
    <property type="entry name" value="Regulatory factor, effector binding domain"/>
    <property type="match status" value="1"/>
</dbReference>
<dbReference type="AlphaFoldDB" id="X1AWL3"/>
<feature type="non-terminal residue" evidence="1">
    <location>
        <position position="1"/>
    </location>
</feature>
<evidence type="ECO:0000313" key="1">
    <source>
        <dbReference type="EMBL" id="GAG64186.1"/>
    </source>
</evidence>
<accession>X1AWL3</accession>
<proteinExistence type="predicted"/>
<dbReference type="EMBL" id="BART01002571">
    <property type="protein sequence ID" value="GAG64186.1"/>
    <property type="molecule type" value="Genomic_DNA"/>
</dbReference>
<evidence type="ECO:0008006" key="2">
    <source>
        <dbReference type="Google" id="ProtNLM"/>
    </source>
</evidence>
<reference evidence="1" key="1">
    <citation type="journal article" date="2014" name="Front. Microbiol.">
        <title>High frequency of phylogenetically diverse reductive dehalogenase-homologous genes in deep subseafloor sedimentary metagenomes.</title>
        <authorList>
            <person name="Kawai M."/>
            <person name="Futagami T."/>
            <person name="Toyoda A."/>
            <person name="Takaki Y."/>
            <person name="Nishi S."/>
            <person name="Hori S."/>
            <person name="Arai W."/>
            <person name="Tsubouchi T."/>
            <person name="Morono Y."/>
            <person name="Uchiyama I."/>
            <person name="Ito T."/>
            <person name="Fujiyama A."/>
            <person name="Inagaki F."/>
            <person name="Takami H."/>
        </authorList>
    </citation>
    <scope>NUCLEOTIDE SEQUENCE</scope>
    <source>
        <strain evidence="1">Expedition CK06-06</strain>
    </source>
</reference>
<dbReference type="InterPro" id="IPR011256">
    <property type="entry name" value="Reg_factor_effector_dom_sf"/>
</dbReference>
<gene>
    <name evidence="1" type="ORF">S01H4_07743</name>
</gene>
<sequence>ESLAKMRKLMEEKNFVENGLHHEIYLSDPRRVPEEKWKTILRQPVKEQS</sequence>
<comment type="caution">
    <text evidence="1">The sequence shown here is derived from an EMBL/GenBank/DDBJ whole genome shotgun (WGS) entry which is preliminary data.</text>
</comment>
<name>X1AWL3_9ZZZZ</name>